<accession>A0A5C6PDW2</accession>
<dbReference type="Proteomes" id="UP000324091">
    <property type="component" value="Chromosome 12"/>
</dbReference>
<reference evidence="1 2" key="1">
    <citation type="submission" date="2019-04" db="EMBL/GenBank/DDBJ databases">
        <title>Chromosome genome assembly for Takifugu flavidus.</title>
        <authorList>
            <person name="Xiao S."/>
        </authorList>
    </citation>
    <scope>NUCLEOTIDE SEQUENCE [LARGE SCALE GENOMIC DNA]</scope>
    <source>
        <strain evidence="1">HTHZ2018</strain>
        <tissue evidence="1">Muscle</tissue>
    </source>
</reference>
<evidence type="ECO:0000313" key="1">
    <source>
        <dbReference type="EMBL" id="TWW76971.1"/>
    </source>
</evidence>
<comment type="caution">
    <text evidence="1">The sequence shown here is derived from an EMBL/GenBank/DDBJ whole genome shotgun (WGS) entry which is preliminary data.</text>
</comment>
<evidence type="ECO:0000313" key="2">
    <source>
        <dbReference type="Proteomes" id="UP000324091"/>
    </source>
</evidence>
<organism evidence="1 2">
    <name type="scientific">Takifugu flavidus</name>
    <name type="common">sansaifugu</name>
    <dbReference type="NCBI Taxonomy" id="433684"/>
    <lineage>
        <taxon>Eukaryota</taxon>
        <taxon>Metazoa</taxon>
        <taxon>Chordata</taxon>
        <taxon>Craniata</taxon>
        <taxon>Vertebrata</taxon>
        <taxon>Euteleostomi</taxon>
        <taxon>Actinopterygii</taxon>
        <taxon>Neopterygii</taxon>
        <taxon>Teleostei</taxon>
        <taxon>Neoteleostei</taxon>
        <taxon>Acanthomorphata</taxon>
        <taxon>Eupercaria</taxon>
        <taxon>Tetraodontiformes</taxon>
        <taxon>Tetradontoidea</taxon>
        <taxon>Tetraodontidae</taxon>
        <taxon>Takifugu</taxon>
    </lineage>
</organism>
<gene>
    <name evidence="1" type="ORF">D4764_12G0003610</name>
</gene>
<proteinExistence type="predicted"/>
<dbReference type="EMBL" id="RHFK02000004">
    <property type="protein sequence ID" value="TWW76971.1"/>
    <property type="molecule type" value="Genomic_DNA"/>
</dbReference>
<protein>
    <submittedName>
        <fullName evidence="1">Uncharacterized protein</fullName>
    </submittedName>
</protein>
<keyword evidence="2" id="KW-1185">Reference proteome</keyword>
<sequence>MSAEEWKYLELPNNQGVNPILCKRQDQQLDKPINKAVWQQKVDIQAFVSAKKLRQLESAVGRDTLQRCDYRCSCADGVGRVSLECLSSERDAVVLEGAWPSRRARALAAALTLFFKVTSEGGAFRRMCGSLIKCCSLPRLMGQIAHYAGLYIMSNCLLLSLPANEPSSYIPGRKTKI</sequence>
<dbReference type="AlphaFoldDB" id="A0A5C6PDW2"/>
<name>A0A5C6PDW2_9TELE</name>